<dbReference type="AlphaFoldDB" id="A0A2W2BTG3"/>
<keyword evidence="2" id="KW-1185">Reference proteome</keyword>
<comment type="caution">
    <text evidence="1">The sequence shown here is derived from an EMBL/GenBank/DDBJ whole genome shotgun (WGS) entry which is preliminary data.</text>
</comment>
<dbReference type="RefSeq" id="WP_111000807.1">
    <property type="nucleotide sequence ID" value="NZ_QKTW01000027.1"/>
</dbReference>
<evidence type="ECO:0000313" key="1">
    <source>
        <dbReference type="EMBL" id="PZF71073.1"/>
    </source>
</evidence>
<name>A0A2W2BTG3_9BACT</name>
<protein>
    <submittedName>
        <fullName evidence="1">Uncharacterized protein</fullName>
    </submittedName>
</protein>
<evidence type="ECO:0000313" key="2">
    <source>
        <dbReference type="Proteomes" id="UP000248745"/>
    </source>
</evidence>
<accession>A0A2W2BTG3</accession>
<organism evidence="1 2">
    <name type="scientific">Taibaiella soli</name>
    <dbReference type="NCBI Taxonomy" id="1649169"/>
    <lineage>
        <taxon>Bacteria</taxon>
        <taxon>Pseudomonadati</taxon>
        <taxon>Bacteroidota</taxon>
        <taxon>Chitinophagia</taxon>
        <taxon>Chitinophagales</taxon>
        <taxon>Chitinophagaceae</taxon>
        <taxon>Taibaiella</taxon>
    </lineage>
</organism>
<dbReference type="OrthoDB" id="680222at2"/>
<proteinExistence type="predicted"/>
<dbReference type="EMBL" id="QKTW01000027">
    <property type="protein sequence ID" value="PZF71073.1"/>
    <property type="molecule type" value="Genomic_DNA"/>
</dbReference>
<sequence>METINLQLVIDGVPYAVKATPYNFNSEKRFKVHYDGDEYIFAYDSQMSRYTTIGDGAENMPDRVESEIAGKLGNH</sequence>
<dbReference type="Proteomes" id="UP000248745">
    <property type="component" value="Unassembled WGS sequence"/>
</dbReference>
<reference evidence="1 2" key="1">
    <citation type="submission" date="2018-06" db="EMBL/GenBank/DDBJ databases">
        <title>Mucibacter soli gen. nov., sp. nov., a new member of the family Chitinophagaceae producing mucin.</title>
        <authorList>
            <person name="Kim M.-K."/>
            <person name="Park S."/>
            <person name="Kim T.-S."/>
            <person name="Joung Y."/>
            <person name="Han J.-H."/>
            <person name="Kim S.B."/>
        </authorList>
    </citation>
    <scope>NUCLEOTIDE SEQUENCE [LARGE SCALE GENOMIC DNA]</scope>
    <source>
        <strain evidence="1 2">R1-15</strain>
    </source>
</reference>
<gene>
    <name evidence="1" type="ORF">DN068_20460</name>
</gene>